<keyword evidence="3" id="KW-0804">Transcription</keyword>
<dbReference type="Gene3D" id="2.40.330.10">
    <property type="entry name" value="DNA-binding pseudobarrel domain"/>
    <property type="match status" value="1"/>
</dbReference>
<keyword evidence="1" id="KW-0805">Transcription regulation</keyword>
<evidence type="ECO:0000256" key="3">
    <source>
        <dbReference type="ARBA" id="ARBA00023163"/>
    </source>
</evidence>
<dbReference type="InterPro" id="IPR044837">
    <property type="entry name" value="REM16-like"/>
</dbReference>
<reference evidence="7" key="3">
    <citation type="submission" date="2020-12" db="UniProtKB">
        <authorList>
            <consortium name="EnsemblPlants"/>
        </authorList>
    </citation>
    <scope>IDENTIFICATION</scope>
</reference>
<dbReference type="EMBL" id="ABEU02000022">
    <property type="status" value="NOT_ANNOTATED_CDS"/>
    <property type="molecule type" value="Genomic_DNA"/>
</dbReference>
<feature type="compositionally biased region" description="Basic and acidic residues" evidence="5">
    <location>
        <begin position="284"/>
        <end position="294"/>
    </location>
</feature>
<protein>
    <recommendedName>
        <fullName evidence="6">TF-B3 domain-containing protein</fullName>
    </recommendedName>
</protein>
<feature type="compositionally biased region" description="Acidic residues" evidence="5">
    <location>
        <begin position="242"/>
        <end position="283"/>
    </location>
</feature>
<evidence type="ECO:0000256" key="2">
    <source>
        <dbReference type="ARBA" id="ARBA00023125"/>
    </source>
</evidence>
<dbReference type="CDD" id="cd10017">
    <property type="entry name" value="B3_DNA"/>
    <property type="match status" value="1"/>
</dbReference>
<feature type="compositionally biased region" description="Basic and acidic residues" evidence="5">
    <location>
        <begin position="48"/>
        <end position="57"/>
    </location>
</feature>
<evidence type="ECO:0000256" key="1">
    <source>
        <dbReference type="ARBA" id="ARBA00023015"/>
    </source>
</evidence>
<evidence type="ECO:0000259" key="6">
    <source>
        <dbReference type="PROSITE" id="PS50863"/>
    </source>
</evidence>
<keyword evidence="2" id="KW-0238">DNA-binding</keyword>
<gene>
    <name evidence="7" type="primary">LOC112275038</name>
</gene>
<evidence type="ECO:0000313" key="8">
    <source>
        <dbReference type="Proteomes" id="UP000006727"/>
    </source>
</evidence>
<evidence type="ECO:0000256" key="5">
    <source>
        <dbReference type="SAM" id="MobiDB-lite"/>
    </source>
</evidence>
<proteinExistence type="predicted"/>
<evidence type="ECO:0000256" key="4">
    <source>
        <dbReference type="ARBA" id="ARBA00023242"/>
    </source>
</evidence>
<dbReference type="OMA" id="NGKEWEC"/>
<feature type="region of interest" description="Disordered" evidence="5">
    <location>
        <begin position="35"/>
        <end position="64"/>
    </location>
</feature>
<dbReference type="Proteomes" id="UP000006727">
    <property type="component" value="Chromosome 22"/>
</dbReference>
<keyword evidence="4" id="KW-0539">Nucleus</keyword>
<dbReference type="InterPro" id="IPR003340">
    <property type="entry name" value="B3_DNA-bd"/>
</dbReference>
<sequence length="325" mass="37577">MAAMSYEEARKQRMDENKRRMEELGLVDLSKNLKQLKPKIPAKKPEKRKIDSQEARRSSRVASKPVVSYKEQLDRVRGIRETRVKKSSSRRKLTESARMATIEAANEVIKGIEYPAFVKPMQHSNTSNSFWLGIPADFCKERMPLADEKFILEDENGKEWECLYLAHKEGITGGWRKFLLDNELEDGDCCIFELKSPLRFKVHVLKWDEEDNDLEELVGKKSSKAVTKKKSGKRKARRFEIEDGEEDEDEEDEEDDDDDEEFDSDICDDDSDSHEDDEDSEDDYSPRLTEKEVDTLVAAPSRVSRVPKRKTAEEDDDDSEGHTTT</sequence>
<keyword evidence="8" id="KW-1185">Reference proteome</keyword>
<evidence type="ECO:0000313" key="7">
    <source>
        <dbReference type="EnsemblPlants" id="PAC:32904191.CDS.1"/>
    </source>
</evidence>
<dbReference type="PANTHER" id="PTHR31391">
    <property type="entry name" value="B3 DOMAIN-CONTAINING PROTEIN OS11G0197600-RELATED"/>
    <property type="match status" value="1"/>
</dbReference>
<reference evidence="7 8" key="2">
    <citation type="journal article" date="2018" name="Plant J.">
        <title>The Physcomitrella patens chromosome-scale assembly reveals moss genome structure and evolution.</title>
        <authorList>
            <person name="Lang D."/>
            <person name="Ullrich K.K."/>
            <person name="Murat F."/>
            <person name="Fuchs J."/>
            <person name="Jenkins J."/>
            <person name="Haas F.B."/>
            <person name="Piednoel M."/>
            <person name="Gundlach H."/>
            <person name="Van Bel M."/>
            <person name="Meyberg R."/>
            <person name="Vives C."/>
            <person name="Morata J."/>
            <person name="Symeonidi A."/>
            <person name="Hiss M."/>
            <person name="Muchero W."/>
            <person name="Kamisugi Y."/>
            <person name="Saleh O."/>
            <person name="Blanc G."/>
            <person name="Decker E.L."/>
            <person name="van Gessel N."/>
            <person name="Grimwood J."/>
            <person name="Hayes R.D."/>
            <person name="Graham S.W."/>
            <person name="Gunter L.E."/>
            <person name="McDaniel S.F."/>
            <person name="Hoernstein S.N.W."/>
            <person name="Larsson A."/>
            <person name="Li F.W."/>
            <person name="Perroud P.F."/>
            <person name="Phillips J."/>
            <person name="Ranjan P."/>
            <person name="Rokshar D.S."/>
            <person name="Rothfels C.J."/>
            <person name="Schneider L."/>
            <person name="Shu S."/>
            <person name="Stevenson D.W."/>
            <person name="Thummler F."/>
            <person name="Tillich M."/>
            <person name="Villarreal Aguilar J.C."/>
            <person name="Widiez T."/>
            <person name="Wong G.K."/>
            <person name="Wymore A."/>
            <person name="Zhang Y."/>
            <person name="Zimmer A.D."/>
            <person name="Quatrano R.S."/>
            <person name="Mayer K.F.X."/>
            <person name="Goodstein D."/>
            <person name="Casacuberta J.M."/>
            <person name="Vandepoele K."/>
            <person name="Reski R."/>
            <person name="Cuming A.C."/>
            <person name="Tuskan G.A."/>
            <person name="Maumus F."/>
            <person name="Salse J."/>
            <person name="Schmutz J."/>
            <person name="Rensing S.A."/>
        </authorList>
    </citation>
    <scope>NUCLEOTIDE SEQUENCE [LARGE SCALE GENOMIC DNA]</scope>
    <source>
        <strain evidence="7 8">cv. Gransden 2004</strain>
    </source>
</reference>
<name>A0A7I3YWH9_PHYPA</name>
<dbReference type="EnsemblPlants" id="Pp3c22_2550V3.2">
    <property type="protein sequence ID" value="PAC:32904191.CDS.1"/>
    <property type="gene ID" value="Pp3c22_2550"/>
</dbReference>
<dbReference type="PROSITE" id="PS50863">
    <property type="entry name" value="B3"/>
    <property type="match status" value="1"/>
</dbReference>
<organism evidence="7 8">
    <name type="scientific">Physcomitrium patens</name>
    <name type="common">Spreading-leaved earth moss</name>
    <name type="synonym">Physcomitrella patens</name>
    <dbReference type="NCBI Taxonomy" id="3218"/>
    <lineage>
        <taxon>Eukaryota</taxon>
        <taxon>Viridiplantae</taxon>
        <taxon>Streptophyta</taxon>
        <taxon>Embryophyta</taxon>
        <taxon>Bryophyta</taxon>
        <taxon>Bryophytina</taxon>
        <taxon>Bryopsida</taxon>
        <taxon>Funariidae</taxon>
        <taxon>Funariales</taxon>
        <taxon>Funariaceae</taxon>
        <taxon>Physcomitrium</taxon>
    </lineage>
</organism>
<dbReference type="SUPFAM" id="SSF101936">
    <property type="entry name" value="DNA-binding pseudobarrel domain"/>
    <property type="match status" value="1"/>
</dbReference>
<dbReference type="SMART" id="SM01019">
    <property type="entry name" value="B3"/>
    <property type="match status" value="1"/>
</dbReference>
<feature type="region of interest" description="Disordered" evidence="5">
    <location>
        <begin position="235"/>
        <end position="325"/>
    </location>
</feature>
<dbReference type="PANTHER" id="PTHR31391:SF4">
    <property type="entry name" value="B3 DOMAIN-CONTAINING PROTEIN OS03G0184500"/>
    <property type="match status" value="1"/>
</dbReference>
<accession>A0A7I3YWH9</accession>
<dbReference type="GO" id="GO:0003677">
    <property type="term" value="F:DNA binding"/>
    <property type="evidence" value="ECO:0007669"/>
    <property type="project" value="UniProtKB-KW"/>
</dbReference>
<dbReference type="Gramene" id="Pp3c22_2550V3.2">
    <property type="protein sequence ID" value="PAC:32904191.CDS.1"/>
    <property type="gene ID" value="Pp3c22_2550"/>
</dbReference>
<feature type="domain" description="TF-B3" evidence="6">
    <location>
        <begin position="117"/>
        <end position="208"/>
    </location>
</feature>
<feature type="compositionally biased region" description="Basic residues" evidence="5">
    <location>
        <begin position="35"/>
        <end position="47"/>
    </location>
</feature>
<dbReference type="InterPro" id="IPR015300">
    <property type="entry name" value="DNA-bd_pseudobarrel_sf"/>
</dbReference>
<dbReference type="AlphaFoldDB" id="A0A7I3YWH9"/>
<reference evidence="7 8" key="1">
    <citation type="journal article" date="2008" name="Science">
        <title>The Physcomitrella genome reveals evolutionary insights into the conquest of land by plants.</title>
        <authorList>
            <person name="Rensing S."/>
            <person name="Lang D."/>
            <person name="Zimmer A."/>
            <person name="Terry A."/>
            <person name="Salamov A."/>
            <person name="Shapiro H."/>
            <person name="Nishiyama T."/>
            <person name="Perroud P.-F."/>
            <person name="Lindquist E."/>
            <person name="Kamisugi Y."/>
            <person name="Tanahashi T."/>
            <person name="Sakakibara K."/>
            <person name="Fujita T."/>
            <person name="Oishi K."/>
            <person name="Shin-I T."/>
            <person name="Kuroki Y."/>
            <person name="Toyoda A."/>
            <person name="Suzuki Y."/>
            <person name="Hashimoto A."/>
            <person name="Yamaguchi K."/>
            <person name="Sugano A."/>
            <person name="Kohara Y."/>
            <person name="Fujiyama A."/>
            <person name="Anterola A."/>
            <person name="Aoki S."/>
            <person name="Ashton N."/>
            <person name="Barbazuk W.B."/>
            <person name="Barker E."/>
            <person name="Bennetzen J."/>
            <person name="Bezanilla M."/>
            <person name="Blankenship R."/>
            <person name="Cho S.H."/>
            <person name="Dutcher S."/>
            <person name="Estelle M."/>
            <person name="Fawcett J.A."/>
            <person name="Gundlach H."/>
            <person name="Hanada K."/>
            <person name="Heyl A."/>
            <person name="Hicks K.A."/>
            <person name="Hugh J."/>
            <person name="Lohr M."/>
            <person name="Mayer K."/>
            <person name="Melkozernov A."/>
            <person name="Murata T."/>
            <person name="Nelson D."/>
            <person name="Pils B."/>
            <person name="Prigge M."/>
            <person name="Reiss B."/>
            <person name="Renner T."/>
            <person name="Rombauts S."/>
            <person name="Rushton P."/>
            <person name="Sanderfoot A."/>
            <person name="Schween G."/>
            <person name="Shiu S.-H."/>
            <person name="Stueber K."/>
            <person name="Theodoulou F.L."/>
            <person name="Tu H."/>
            <person name="Van de Peer Y."/>
            <person name="Verrier P.J."/>
            <person name="Waters E."/>
            <person name="Wood A."/>
            <person name="Yang L."/>
            <person name="Cove D."/>
            <person name="Cuming A."/>
            <person name="Hasebe M."/>
            <person name="Lucas S."/>
            <person name="Mishler D.B."/>
            <person name="Reski R."/>
            <person name="Grigoriev I."/>
            <person name="Quatrano R.S."/>
            <person name="Boore J.L."/>
        </authorList>
    </citation>
    <scope>NUCLEOTIDE SEQUENCE [LARGE SCALE GENOMIC DNA]</scope>
    <source>
        <strain evidence="7 8">cv. Gransden 2004</strain>
    </source>
</reference>
<dbReference type="Pfam" id="PF02362">
    <property type="entry name" value="B3"/>
    <property type="match status" value="1"/>
</dbReference>